<gene>
    <name evidence="2" type="ORF">CGG41_166</name>
</gene>
<evidence type="ECO:0008006" key="4">
    <source>
        <dbReference type="Google" id="ProtNLM"/>
    </source>
</evidence>
<feature type="compositionally biased region" description="Low complexity" evidence="1">
    <location>
        <begin position="347"/>
        <end position="365"/>
    </location>
</feature>
<dbReference type="GO" id="GO:0030020">
    <property type="term" value="F:extracellular matrix structural constituent conferring tensile strength"/>
    <property type="evidence" value="ECO:0007669"/>
    <property type="project" value="TreeGrafter"/>
</dbReference>
<feature type="region of interest" description="Disordered" evidence="1">
    <location>
        <begin position="72"/>
        <end position="166"/>
    </location>
</feature>
<dbReference type="PANTHER" id="PTHR24023:SF1082">
    <property type="entry name" value="COLLAGEN TRIPLE HELIX REPEAT"/>
    <property type="match status" value="1"/>
</dbReference>
<dbReference type="EMBL" id="KU867307">
    <property type="protein sequence ID" value="ANA49521.1"/>
    <property type="molecule type" value="Genomic_DNA"/>
</dbReference>
<dbReference type="Pfam" id="PF01391">
    <property type="entry name" value="Collagen"/>
    <property type="match status" value="2"/>
</dbReference>
<reference evidence="3" key="1">
    <citation type="submission" date="2016-03" db="EMBL/GenBank/DDBJ databases">
        <authorList>
            <person name="Cucic S."/>
            <person name="Anany H."/>
            <person name="Brovko L."/>
            <person name="Kropinski A.M."/>
            <person name="Griffiths M.W."/>
        </authorList>
    </citation>
    <scope>NUCLEOTIDE SEQUENCE [LARGE SCALE GENOMIC DNA]</scope>
</reference>
<accession>A0A1B0VVJ9</accession>
<dbReference type="GO" id="GO:0005615">
    <property type="term" value="C:extracellular space"/>
    <property type="evidence" value="ECO:0007669"/>
    <property type="project" value="TreeGrafter"/>
</dbReference>
<protein>
    <recommendedName>
        <fullName evidence="4">Tail fiber protein</fullName>
    </recommendedName>
</protein>
<proteinExistence type="predicted"/>
<feature type="region of interest" description="Disordered" evidence="1">
    <location>
        <begin position="308"/>
        <end position="371"/>
    </location>
</feature>
<feature type="compositionally biased region" description="Low complexity" evidence="1">
    <location>
        <begin position="143"/>
        <end position="166"/>
    </location>
</feature>
<dbReference type="Proteomes" id="UP000204511">
    <property type="component" value="Genome"/>
</dbReference>
<dbReference type="Gene3D" id="2.10.10.90">
    <property type="match status" value="1"/>
</dbReference>
<dbReference type="PANTHER" id="PTHR24023">
    <property type="entry name" value="COLLAGEN ALPHA"/>
    <property type="match status" value="1"/>
</dbReference>
<sequence length="539" mass="56717">MAENELYGHDGRGHFKGVSLVEVPQNKSLIFTDILTTDSALNPSKLSSSQEYGRGFLIQASKEGALSHLGITPEMLTPGTQGPAGPKGDPGPQGLQGIQGPKGDPGADGEPGPQGLQGPAGPQGPIGPGGEGSIGPKGDKGDPGPQGLQGIQGPAGEPGIQGPIGPIGPAGLVWRGQWNSIENYEADMAVGYQGASYFAVRANTGVSPLTSAADWALLASMGATGPQGPVGQTGPQGPQGIQGPQGLDGAGIVWRGQWFNGQVYNKNDCVYDLGSSYICSGGGHIASEQNRPTSETSIFWDYVAKKGEEGPQGIQGPTGQRGATGPAGPKGDTGIAGPQGVQGERGIQGIQGPAGPTGAQGPVGPKGDKGEDAVFDVESLTQSQLQTLYNKLLAFHPTRYWRDSVKFPFPYDTTVEKILPLWAFNFKLHFKMISYYSFEIRVSNQGGSGRYDIKKMTEYDGAGLECLSFVDKLFASNPEVFDAVSFTQSREFNRYEIFDRATRKWYTLSLYAVGSLHPSSTEEVEIFVSIEDKTAGGKF</sequence>
<dbReference type="GeneID" id="29060351"/>
<dbReference type="OrthoDB" id="7422at10239"/>
<dbReference type="InterPro" id="IPR050149">
    <property type="entry name" value="Collagen_superfamily"/>
</dbReference>
<feature type="compositionally biased region" description="Low complexity" evidence="1">
    <location>
        <begin position="90"/>
        <end position="120"/>
    </location>
</feature>
<evidence type="ECO:0000313" key="2">
    <source>
        <dbReference type="EMBL" id="ANA49521.1"/>
    </source>
</evidence>
<name>A0A1B0VVJ9_9CAUD</name>
<dbReference type="KEGG" id="vg:29060351"/>
<feature type="compositionally biased region" description="Gly residues" evidence="1">
    <location>
        <begin position="124"/>
        <end position="135"/>
    </location>
</feature>
<evidence type="ECO:0000256" key="1">
    <source>
        <dbReference type="SAM" id="MobiDB-lite"/>
    </source>
</evidence>
<keyword evidence="3" id="KW-1185">Reference proteome</keyword>
<dbReference type="GO" id="GO:0031012">
    <property type="term" value="C:extracellular matrix"/>
    <property type="evidence" value="ECO:0007669"/>
    <property type="project" value="TreeGrafter"/>
</dbReference>
<organism evidence="2 3">
    <name type="scientific">Salmonella phage vB_SnwM_CGG4-1</name>
    <dbReference type="NCBI Taxonomy" id="1815631"/>
    <lineage>
        <taxon>Viruses</taxon>
        <taxon>Duplodnaviria</taxon>
        <taxon>Heunggongvirae</taxon>
        <taxon>Uroviricota</taxon>
        <taxon>Caudoviricetes</taxon>
        <taxon>Pantevenvirales</taxon>
        <taxon>Straboviridae</taxon>
        <taxon>Tevenvirinae</taxon>
        <taxon>Gelderlandvirus</taxon>
        <taxon>Gelderlandvirus cgg41</taxon>
    </lineage>
</organism>
<evidence type="ECO:0000313" key="3">
    <source>
        <dbReference type="Proteomes" id="UP000204511"/>
    </source>
</evidence>
<dbReference type="GO" id="GO:0030198">
    <property type="term" value="P:extracellular matrix organization"/>
    <property type="evidence" value="ECO:0007669"/>
    <property type="project" value="TreeGrafter"/>
</dbReference>
<dbReference type="RefSeq" id="YP_009286533.1">
    <property type="nucleotide sequence ID" value="NC_031065.1"/>
</dbReference>
<dbReference type="InterPro" id="IPR008160">
    <property type="entry name" value="Collagen"/>
</dbReference>